<dbReference type="OrthoDB" id="3286690at2"/>
<accession>A0A1C4Y535</accession>
<proteinExistence type="predicted"/>
<dbReference type="CDD" id="cd02440">
    <property type="entry name" value="AdoMet_MTases"/>
    <property type="match status" value="1"/>
</dbReference>
<evidence type="ECO:0000313" key="4">
    <source>
        <dbReference type="Proteomes" id="UP000199504"/>
    </source>
</evidence>
<keyword evidence="1 3" id="KW-0808">Transferase</keyword>
<dbReference type="STRING" id="262898.GA0070564_103546"/>
<dbReference type="SUPFAM" id="SSF53335">
    <property type="entry name" value="S-adenosyl-L-methionine-dependent methyltransferases"/>
    <property type="match status" value="1"/>
</dbReference>
<dbReference type="GO" id="GO:0008168">
    <property type="term" value="F:methyltransferase activity"/>
    <property type="evidence" value="ECO:0007669"/>
    <property type="project" value="UniProtKB-KW"/>
</dbReference>
<dbReference type="GO" id="GO:0032259">
    <property type="term" value="P:methylation"/>
    <property type="evidence" value="ECO:0007669"/>
    <property type="project" value="UniProtKB-KW"/>
</dbReference>
<keyword evidence="3" id="KW-0489">Methyltransferase</keyword>
<protein>
    <submittedName>
        <fullName evidence="3">tRNA (Cmo5U34)-methyltransferase</fullName>
    </submittedName>
</protein>
<evidence type="ECO:0000256" key="1">
    <source>
        <dbReference type="ARBA" id="ARBA00022679"/>
    </source>
</evidence>
<evidence type="ECO:0000259" key="2">
    <source>
        <dbReference type="Pfam" id="PF13649"/>
    </source>
</evidence>
<evidence type="ECO:0000313" key="3">
    <source>
        <dbReference type="EMBL" id="SCF15822.1"/>
    </source>
</evidence>
<dbReference type="InterPro" id="IPR041698">
    <property type="entry name" value="Methyltransf_25"/>
</dbReference>
<dbReference type="Pfam" id="PF13649">
    <property type="entry name" value="Methyltransf_25"/>
    <property type="match status" value="1"/>
</dbReference>
<keyword evidence="4" id="KW-1185">Reference proteome</keyword>
<dbReference type="Proteomes" id="UP000199504">
    <property type="component" value="Unassembled WGS sequence"/>
</dbReference>
<dbReference type="InterPro" id="IPR029063">
    <property type="entry name" value="SAM-dependent_MTases_sf"/>
</dbReference>
<name>A0A1C4Y535_9ACTN</name>
<dbReference type="RefSeq" id="WP_091608780.1">
    <property type="nucleotide sequence ID" value="NZ_FMCX01000003.1"/>
</dbReference>
<dbReference type="Gene3D" id="3.40.50.150">
    <property type="entry name" value="Vaccinia Virus protein VP39"/>
    <property type="match status" value="1"/>
</dbReference>
<organism evidence="3 4">
    <name type="scientific">Micromonospora mirobrigensis</name>
    <dbReference type="NCBI Taxonomy" id="262898"/>
    <lineage>
        <taxon>Bacteria</taxon>
        <taxon>Bacillati</taxon>
        <taxon>Actinomycetota</taxon>
        <taxon>Actinomycetes</taxon>
        <taxon>Micromonosporales</taxon>
        <taxon>Micromonosporaceae</taxon>
        <taxon>Micromonospora</taxon>
    </lineage>
</organism>
<gene>
    <name evidence="3" type="ORF">GA0070564_103546</name>
</gene>
<dbReference type="PANTHER" id="PTHR43861">
    <property type="entry name" value="TRANS-ACONITATE 2-METHYLTRANSFERASE-RELATED"/>
    <property type="match status" value="1"/>
</dbReference>
<dbReference type="AlphaFoldDB" id="A0A1C4Y535"/>
<sequence length="254" mass="26922">MTVTEAFDAVAGSYDEARRRLVPCFDAFYGTAVEVAAPPLRAALAAGRTPEVLDLGAGTGLLSLLIAAALPGVRVTLVDGASRMLAVAAERLTARGVPHRTVVADLADPFPAGRYDAVVSALAIHHLDDDGKRTLYRRAAGALAPGGVFVNAEQVAGPTPALERRYDEVWLAQITALGSDAAEIAASRERMRYDRPASVPEQCRWLAEVGLVDVDCFFKAWRFAIFGGARPLAPSGLAPSPTGASRDDYRSYRG</sequence>
<feature type="domain" description="Methyltransferase" evidence="2">
    <location>
        <begin position="52"/>
        <end position="147"/>
    </location>
</feature>
<reference evidence="4" key="1">
    <citation type="submission" date="2016-06" db="EMBL/GenBank/DDBJ databases">
        <authorList>
            <person name="Varghese N."/>
            <person name="Submissions Spin"/>
        </authorList>
    </citation>
    <scope>NUCLEOTIDE SEQUENCE [LARGE SCALE GENOMIC DNA]</scope>
    <source>
        <strain evidence="4">DSM 44830</strain>
    </source>
</reference>
<dbReference type="EMBL" id="FMCX01000003">
    <property type="protein sequence ID" value="SCF15822.1"/>
    <property type="molecule type" value="Genomic_DNA"/>
</dbReference>